<dbReference type="PANTHER" id="PTHR47936">
    <property type="entry name" value="PPR_LONG DOMAIN-CONTAINING PROTEIN"/>
    <property type="match status" value="1"/>
</dbReference>
<gene>
    <name evidence="4" type="ORF">FPE_LOCUS12418</name>
</gene>
<keyword evidence="2" id="KW-0677">Repeat</keyword>
<sequence>MGKSGIQPDFFSYAILIRGYCEEGDLEGVKKWYGELVRSKCVPDRALFRVVLSSALDKGDYDWDFELYKEVFERKRLIDARLLQNVVDGLTKDSRIEEAKMVVKMGWSNDYCHCKLELPSQVV</sequence>
<dbReference type="GO" id="GO:0031930">
    <property type="term" value="P:mitochondria-nucleus signaling pathway"/>
    <property type="evidence" value="ECO:0007669"/>
    <property type="project" value="TreeGrafter"/>
</dbReference>
<evidence type="ECO:0000256" key="3">
    <source>
        <dbReference type="PROSITE-ProRule" id="PRU00708"/>
    </source>
</evidence>
<evidence type="ECO:0000256" key="2">
    <source>
        <dbReference type="ARBA" id="ARBA00022737"/>
    </source>
</evidence>
<dbReference type="EMBL" id="OU503042">
    <property type="protein sequence ID" value="CAI9764988.1"/>
    <property type="molecule type" value="Genomic_DNA"/>
</dbReference>
<proteinExistence type="inferred from homology"/>
<reference evidence="4" key="1">
    <citation type="submission" date="2023-05" db="EMBL/GenBank/DDBJ databases">
        <authorList>
            <person name="Huff M."/>
        </authorList>
    </citation>
    <scope>NUCLEOTIDE SEQUENCE</scope>
</reference>
<name>A0AAD1ZAA9_9LAMI</name>
<dbReference type="GO" id="GO:0010019">
    <property type="term" value="P:chloroplast-nucleus signaling pathway"/>
    <property type="evidence" value="ECO:0007669"/>
    <property type="project" value="TreeGrafter"/>
</dbReference>
<dbReference type="Pfam" id="PF12854">
    <property type="entry name" value="PPR_1"/>
    <property type="match status" value="1"/>
</dbReference>
<evidence type="ECO:0008006" key="6">
    <source>
        <dbReference type="Google" id="ProtNLM"/>
    </source>
</evidence>
<evidence type="ECO:0000313" key="5">
    <source>
        <dbReference type="Proteomes" id="UP000834106"/>
    </source>
</evidence>
<keyword evidence="5" id="KW-1185">Reference proteome</keyword>
<evidence type="ECO:0000313" key="4">
    <source>
        <dbReference type="EMBL" id="CAI9764988.1"/>
    </source>
</evidence>
<protein>
    <recommendedName>
        <fullName evidence="6">Pentatricopeptide repeat-containing protein</fullName>
    </recommendedName>
</protein>
<dbReference type="NCBIfam" id="TIGR00756">
    <property type="entry name" value="PPR"/>
    <property type="match status" value="1"/>
</dbReference>
<accession>A0AAD1ZAA9</accession>
<dbReference type="InterPro" id="IPR002885">
    <property type="entry name" value="PPR_rpt"/>
</dbReference>
<comment type="similarity">
    <text evidence="1">Belongs to the PPR family. P subfamily.</text>
</comment>
<dbReference type="PANTHER" id="PTHR47936:SF5">
    <property type="entry name" value="PENTACOTRIPEPTIDE-REPEAT REGION OF PRORP DOMAIN-CONTAINING PROTEIN"/>
    <property type="match status" value="1"/>
</dbReference>
<dbReference type="AlphaFoldDB" id="A0AAD1ZAA9"/>
<organism evidence="4 5">
    <name type="scientific">Fraxinus pennsylvanica</name>
    <dbReference type="NCBI Taxonomy" id="56036"/>
    <lineage>
        <taxon>Eukaryota</taxon>
        <taxon>Viridiplantae</taxon>
        <taxon>Streptophyta</taxon>
        <taxon>Embryophyta</taxon>
        <taxon>Tracheophyta</taxon>
        <taxon>Spermatophyta</taxon>
        <taxon>Magnoliopsida</taxon>
        <taxon>eudicotyledons</taxon>
        <taxon>Gunneridae</taxon>
        <taxon>Pentapetalae</taxon>
        <taxon>asterids</taxon>
        <taxon>lamiids</taxon>
        <taxon>Lamiales</taxon>
        <taxon>Oleaceae</taxon>
        <taxon>Oleeae</taxon>
        <taxon>Fraxinus</taxon>
    </lineage>
</organism>
<feature type="repeat" description="PPR" evidence="3">
    <location>
        <begin position="9"/>
        <end position="43"/>
    </location>
</feature>
<dbReference type="Gene3D" id="1.25.40.10">
    <property type="entry name" value="Tetratricopeptide repeat domain"/>
    <property type="match status" value="1"/>
</dbReference>
<evidence type="ECO:0000256" key="1">
    <source>
        <dbReference type="ARBA" id="ARBA00007626"/>
    </source>
</evidence>
<dbReference type="Proteomes" id="UP000834106">
    <property type="component" value="Chromosome 7"/>
</dbReference>
<dbReference type="GO" id="GO:0009507">
    <property type="term" value="C:chloroplast"/>
    <property type="evidence" value="ECO:0007669"/>
    <property type="project" value="TreeGrafter"/>
</dbReference>
<dbReference type="PROSITE" id="PS51375">
    <property type="entry name" value="PPR"/>
    <property type="match status" value="1"/>
</dbReference>
<dbReference type="InterPro" id="IPR011990">
    <property type="entry name" value="TPR-like_helical_dom_sf"/>
</dbReference>